<evidence type="ECO:0000256" key="1">
    <source>
        <dbReference type="SAM" id="MobiDB-lite"/>
    </source>
</evidence>
<evidence type="ECO:0000313" key="2">
    <source>
        <dbReference type="EMBL" id="CAG8616549.1"/>
    </source>
</evidence>
<keyword evidence="3" id="KW-1185">Reference proteome</keyword>
<feature type="compositionally biased region" description="Basic and acidic residues" evidence="1">
    <location>
        <begin position="34"/>
        <end position="47"/>
    </location>
</feature>
<gene>
    <name evidence="2" type="ORF">AMORRO_LOCUS8470</name>
</gene>
<proteinExistence type="predicted"/>
<feature type="region of interest" description="Disordered" evidence="1">
    <location>
        <begin position="112"/>
        <end position="137"/>
    </location>
</feature>
<protein>
    <submittedName>
        <fullName evidence="2">17520_t:CDS:1</fullName>
    </submittedName>
</protein>
<evidence type="ECO:0000313" key="3">
    <source>
        <dbReference type="Proteomes" id="UP000789342"/>
    </source>
</evidence>
<sequence>MEKDQLTKLVILKENEEVEEYEYQNTLNTHVREEKKTFSSRQLESRKRNCGLAFSENNNPQKRKHVIEDVEKNPILISKLRKKILNKKNSFQEKNGKGKNCKRIEESDFESEDDKSCKSENAGDSGSSDGDESPCEIEKRNKINRTMIFIMKEYCKKNLTSKFDHAHSYILDLSPTSKIAREFAPDYWSELTSDRPNVINLEYHSELKPILDHLFEQKRLSIQQARARWEGLRNIKAPEYEEGFSYNKDDWKKIIWWIEWAVGRFLDAFESERNPLIQDCHEREWLGGYLIPIFQGALALDGRFQVAWGEVTVQASLRRRNSDKNVLDRDHMADMLCSTDSYEILCLLTSGGPHKVDLTKEASDQFQLQRLLKDTLDDMRMKYYNKVKKDETCLYTIGIQQYKTEIRIYLMERREVYRLHLIKTLNLPLTFSTYRILRISLIWAWNIRGMLNDLLEKLINNMETSSITPQ</sequence>
<dbReference type="Proteomes" id="UP000789342">
    <property type="component" value="Unassembled WGS sequence"/>
</dbReference>
<comment type="caution">
    <text evidence="2">The sequence shown here is derived from an EMBL/GenBank/DDBJ whole genome shotgun (WGS) entry which is preliminary data.</text>
</comment>
<feature type="region of interest" description="Disordered" evidence="1">
    <location>
        <begin position="34"/>
        <end position="65"/>
    </location>
</feature>
<reference evidence="2" key="1">
    <citation type="submission" date="2021-06" db="EMBL/GenBank/DDBJ databases">
        <authorList>
            <person name="Kallberg Y."/>
            <person name="Tangrot J."/>
            <person name="Rosling A."/>
        </authorList>
    </citation>
    <scope>NUCLEOTIDE SEQUENCE</scope>
    <source>
        <strain evidence="2">CL551</strain>
    </source>
</reference>
<dbReference type="AlphaFoldDB" id="A0A9N9GPI6"/>
<organism evidence="2 3">
    <name type="scientific">Acaulospora morrowiae</name>
    <dbReference type="NCBI Taxonomy" id="94023"/>
    <lineage>
        <taxon>Eukaryota</taxon>
        <taxon>Fungi</taxon>
        <taxon>Fungi incertae sedis</taxon>
        <taxon>Mucoromycota</taxon>
        <taxon>Glomeromycotina</taxon>
        <taxon>Glomeromycetes</taxon>
        <taxon>Diversisporales</taxon>
        <taxon>Acaulosporaceae</taxon>
        <taxon>Acaulospora</taxon>
    </lineage>
</organism>
<feature type="compositionally biased region" description="Basic and acidic residues" evidence="1">
    <location>
        <begin position="90"/>
        <end position="106"/>
    </location>
</feature>
<accession>A0A9N9GPI6</accession>
<feature type="region of interest" description="Disordered" evidence="1">
    <location>
        <begin position="88"/>
        <end position="107"/>
    </location>
</feature>
<dbReference type="EMBL" id="CAJVPV010007239">
    <property type="protein sequence ID" value="CAG8616549.1"/>
    <property type="molecule type" value="Genomic_DNA"/>
</dbReference>
<feature type="compositionally biased region" description="Low complexity" evidence="1">
    <location>
        <begin position="119"/>
        <end position="128"/>
    </location>
</feature>
<name>A0A9N9GPI6_9GLOM</name>
<dbReference type="OrthoDB" id="2391378at2759"/>